<keyword evidence="1" id="KW-0614">Plasmid</keyword>
<protein>
    <submittedName>
        <fullName evidence="1">Putative transposase</fullName>
    </submittedName>
</protein>
<reference evidence="1 2" key="1">
    <citation type="submission" date="2010-12" db="EMBL/GenBank/DDBJ databases">
        <title>Whole genome sequence of Acidiphilium multivorum AIU301.</title>
        <authorList>
            <person name="Narita-Yamada S."/>
            <person name="Nakamura S."/>
            <person name="Ito N."/>
            <person name="Takarada H."/>
            <person name="Katano Y."/>
            <person name="Nakazawa H."/>
            <person name="Hosoyama A."/>
            <person name="Yamada R."/>
            <person name="Fujita N."/>
        </authorList>
    </citation>
    <scope>NUCLEOTIDE SEQUENCE [LARGE SCALE GENOMIC DNA]</scope>
    <source>
        <strain evidence="2">DSM 11245 / JCM 8867 / AIU301</strain>
        <plasmid evidence="1 2">pACMV3</plasmid>
    </source>
</reference>
<accession>F0J7W2</accession>
<dbReference type="AlphaFoldDB" id="F0J7W2"/>
<dbReference type="RefSeq" id="WP_013635109.1">
    <property type="nucleotide sequence ID" value="NC_015179.1"/>
</dbReference>
<evidence type="ECO:0000313" key="2">
    <source>
        <dbReference type="Proteomes" id="UP000007100"/>
    </source>
</evidence>
<dbReference type="OrthoDB" id="565387at2"/>
<name>F0J7W2_ACIMA</name>
<dbReference type="InterPro" id="IPR009057">
    <property type="entry name" value="Homeodomain-like_sf"/>
</dbReference>
<geneLocation type="plasmid" evidence="1 2">
    <name>pACMV3</name>
</geneLocation>
<dbReference type="Pfam" id="PF13384">
    <property type="entry name" value="HTH_23"/>
    <property type="match status" value="1"/>
</dbReference>
<proteinExistence type="predicted"/>
<dbReference type="KEGG" id="amv:ACMV_P3_00300"/>
<dbReference type="SUPFAM" id="SSF46689">
    <property type="entry name" value="Homeodomain-like"/>
    <property type="match status" value="1"/>
</dbReference>
<dbReference type="EMBL" id="AP012038">
    <property type="protein sequence ID" value="BAJ83179.1"/>
    <property type="molecule type" value="Genomic_DNA"/>
</dbReference>
<keyword evidence="2" id="KW-1185">Reference proteome</keyword>
<evidence type="ECO:0000313" key="1">
    <source>
        <dbReference type="EMBL" id="BAJ83179.1"/>
    </source>
</evidence>
<sequence length="125" mass="14049">MAKTLSEDLRGRVVAAVEQGATHREAAARLGVSAASVSRWRSLLSAQRNLKPGRHGGDRRSGRIEKQAHVVLDLLEQMRDATIEELRSALATQGHQFGYGTLRRFFQRHRITRKKDRARRRAGAP</sequence>
<organism evidence="1 2">
    <name type="scientific">Acidiphilium multivorum (strain DSM 11245 / JCM 8867 / NBRC 100883 / AIU 301)</name>
    <dbReference type="NCBI Taxonomy" id="926570"/>
    <lineage>
        <taxon>Bacteria</taxon>
        <taxon>Pseudomonadati</taxon>
        <taxon>Pseudomonadota</taxon>
        <taxon>Alphaproteobacteria</taxon>
        <taxon>Acetobacterales</taxon>
        <taxon>Acidocellaceae</taxon>
        <taxon>Acidiphilium</taxon>
    </lineage>
</organism>
<dbReference type="Proteomes" id="UP000007100">
    <property type="component" value="Plasmid pACMV3"/>
</dbReference>
<gene>
    <name evidence="1" type="ordered locus">ACMV_P3_00300</name>
</gene>
<dbReference type="HOGENOM" id="CLU_056788_2_3_5"/>